<feature type="transmembrane region" description="Helical" evidence="8">
    <location>
        <begin position="109"/>
        <end position="127"/>
    </location>
</feature>
<dbReference type="Pfam" id="PF05090">
    <property type="entry name" value="HTTM"/>
    <property type="match status" value="1"/>
</dbReference>
<comment type="subcellular location">
    <subcellularLocation>
        <location evidence="1">Endomembrane system</location>
        <topology evidence="1">Multi-pass membrane protein</topology>
    </subcellularLocation>
</comment>
<dbReference type="InterPro" id="IPR053935">
    <property type="entry name" value="VKGC_lumenal_dom"/>
</dbReference>
<evidence type="ECO:0000256" key="6">
    <source>
        <dbReference type="ARBA" id="ARBA00023239"/>
    </source>
</evidence>
<dbReference type="InterPro" id="IPR007782">
    <property type="entry name" value="VKG_COase"/>
</dbReference>
<keyword evidence="11" id="KW-1185">Reference proteome</keyword>
<feature type="transmembrane region" description="Helical" evidence="8">
    <location>
        <begin position="87"/>
        <end position="103"/>
    </location>
</feature>
<evidence type="ECO:0000313" key="10">
    <source>
        <dbReference type="EMBL" id="GER58429.1"/>
    </source>
</evidence>
<gene>
    <name evidence="10" type="ORF">ULMA_05370</name>
</gene>
<feature type="transmembrane region" description="Helical" evidence="8">
    <location>
        <begin position="12"/>
        <end position="31"/>
    </location>
</feature>
<dbReference type="AlphaFoldDB" id="A0A5J4IMG1"/>
<evidence type="ECO:0000256" key="4">
    <source>
        <dbReference type="ARBA" id="ARBA00023136"/>
    </source>
</evidence>
<comment type="caution">
    <text evidence="10">The sequence shown here is derived from an EMBL/GenBank/DDBJ whole genome shotgun (WGS) entry which is preliminary data.</text>
</comment>
<organism evidence="10 11">
    <name type="scientific">Patiriisocius marinus</name>
    <dbReference type="NCBI Taxonomy" id="1397112"/>
    <lineage>
        <taxon>Bacteria</taxon>
        <taxon>Pseudomonadati</taxon>
        <taxon>Bacteroidota</taxon>
        <taxon>Flavobacteriia</taxon>
        <taxon>Flavobacteriales</taxon>
        <taxon>Flavobacteriaceae</taxon>
        <taxon>Patiriisocius</taxon>
    </lineage>
</organism>
<dbReference type="SMART" id="SM00752">
    <property type="entry name" value="HTTM"/>
    <property type="match status" value="1"/>
</dbReference>
<keyword evidence="4 8" id="KW-0472">Membrane</keyword>
<feature type="transmembrane region" description="Helical" evidence="8">
    <location>
        <begin position="64"/>
        <end position="82"/>
    </location>
</feature>
<evidence type="ECO:0000256" key="2">
    <source>
        <dbReference type="ARBA" id="ARBA00022692"/>
    </source>
</evidence>
<name>A0A5J4IMG1_9FLAO</name>
<keyword evidence="2 8" id="KW-0812">Transmembrane</keyword>
<dbReference type="EMBL" id="BKCG01000001">
    <property type="protein sequence ID" value="GER58429.1"/>
    <property type="molecule type" value="Genomic_DNA"/>
</dbReference>
<dbReference type="GO" id="GO:0012505">
    <property type="term" value="C:endomembrane system"/>
    <property type="evidence" value="ECO:0007669"/>
    <property type="project" value="UniProtKB-SubCell"/>
</dbReference>
<dbReference type="Proteomes" id="UP000326509">
    <property type="component" value="Unassembled WGS sequence"/>
</dbReference>
<dbReference type="PANTHER" id="PTHR12639">
    <property type="entry name" value="VITAMIN K-DEPENDENT GAMMA-CARBOXYLASE"/>
    <property type="match status" value="1"/>
</dbReference>
<evidence type="ECO:0000313" key="11">
    <source>
        <dbReference type="Proteomes" id="UP000326509"/>
    </source>
</evidence>
<evidence type="ECO:0000256" key="7">
    <source>
        <dbReference type="SAM" id="MobiDB-lite"/>
    </source>
</evidence>
<reference evidence="10 11" key="1">
    <citation type="submission" date="2019-08" db="EMBL/GenBank/DDBJ databases">
        <title>Draft genome sequence of Ulvibacter marinus type strain NBRC 109484.</title>
        <authorList>
            <person name="Kawano K."/>
            <person name="Ushijima N."/>
            <person name="Kihara M."/>
            <person name="Itoh H."/>
        </authorList>
    </citation>
    <scope>NUCLEOTIDE SEQUENCE [LARGE SCALE GENOMIC DNA]</scope>
    <source>
        <strain evidence="10 11">NBRC 109484</strain>
    </source>
</reference>
<evidence type="ECO:0000256" key="3">
    <source>
        <dbReference type="ARBA" id="ARBA00022989"/>
    </source>
</evidence>
<accession>A0A5J4IMG1</accession>
<dbReference type="InterPro" id="IPR011020">
    <property type="entry name" value="HTTM-like"/>
</dbReference>
<protein>
    <submittedName>
        <fullName evidence="10">Type I deoxyribonuclease HsdR</fullName>
    </submittedName>
</protein>
<evidence type="ECO:0000259" key="9">
    <source>
        <dbReference type="SMART" id="SM00752"/>
    </source>
</evidence>
<evidence type="ECO:0000256" key="5">
    <source>
        <dbReference type="ARBA" id="ARBA00023157"/>
    </source>
</evidence>
<proteinExistence type="predicted"/>
<feature type="transmembrane region" description="Helical" evidence="8">
    <location>
        <begin position="234"/>
        <end position="261"/>
    </location>
</feature>
<dbReference type="RefSeq" id="WP_151672504.1">
    <property type="nucleotide sequence ID" value="NZ_BKCG01000001.1"/>
</dbReference>
<dbReference type="OrthoDB" id="341137at2"/>
<evidence type="ECO:0000256" key="1">
    <source>
        <dbReference type="ARBA" id="ARBA00004127"/>
    </source>
</evidence>
<dbReference type="GO" id="GO:0008488">
    <property type="term" value="F:gamma-glutamyl carboxylase activity"/>
    <property type="evidence" value="ECO:0007669"/>
    <property type="project" value="InterPro"/>
</dbReference>
<dbReference type="PANTHER" id="PTHR12639:SF7">
    <property type="entry name" value="HTTM DOMAIN-CONTAINING PROTEIN"/>
    <property type="match status" value="1"/>
</dbReference>
<dbReference type="InterPro" id="IPR053934">
    <property type="entry name" value="HTTM_dom"/>
</dbReference>
<keyword evidence="3 8" id="KW-1133">Transmembrane helix</keyword>
<dbReference type="GO" id="GO:0019842">
    <property type="term" value="F:vitamin binding"/>
    <property type="evidence" value="ECO:0007669"/>
    <property type="project" value="TreeGrafter"/>
</dbReference>
<evidence type="ECO:0000256" key="8">
    <source>
        <dbReference type="SAM" id="Phobius"/>
    </source>
</evidence>
<keyword evidence="6" id="KW-0456">Lyase</keyword>
<feature type="transmembrane region" description="Helical" evidence="8">
    <location>
        <begin position="200"/>
        <end position="222"/>
    </location>
</feature>
<feature type="transmembrane region" description="Helical" evidence="8">
    <location>
        <begin position="148"/>
        <end position="166"/>
    </location>
</feature>
<dbReference type="Pfam" id="PF22777">
    <property type="entry name" value="VKGC_lumenal_dom"/>
    <property type="match status" value="1"/>
</dbReference>
<sequence>MNKFLFKHIDNTGLVLWRVVFGLLITIQAFGEILLGSVKRNFIDPEFTFNFIGFDFLQPLPGNWMYVYFAIMGIFGIGVMLGYKYRWSMFFYALMWTCVYLMQKSSYNNHYYLMMLLCWLMVFLPANKWLSLDAKQNPLLKSPSMPRWVILVLILQVWIVYTYASVAKLYPDWLDGTTTKLLMAGKKDYWLVGDILQQEWVHYTIAYVGILFDLLIVPLLLWRKTRVIGFAVSVFFHLFNSIVFQIGIFPYMSIAFAFFFFSSETLQRLFLPNKELYNASEVIVPKQKTLLISCFTIYFIFQIGLPLRHWAIPDDVLWNEEGHRLSWRMMLRSKGGILNVYTVDKATGKRVKYDYLSMLSKKQRRNVKSKPDIIWQLAQRIKAVEAKKGNDVEVYMDVKIKINGSPYHRLIDQEVDLASVPWKIFTHNPWILPSPVDYHKKEERPTRENILKNPNLELNNN</sequence>
<feature type="domain" description="HTTM-like" evidence="9">
    <location>
        <begin position="6"/>
        <end position="265"/>
    </location>
</feature>
<feature type="region of interest" description="Disordered" evidence="7">
    <location>
        <begin position="442"/>
        <end position="461"/>
    </location>
</feature>
<keyword evidence="5" id="KW-1015">Disulfide bond</keyword>